<evidence type="ECO:0000313" key="1">
    <source>
        <dbReference type="EMBL" id="KXZ56843.1"/>
    </source>
</evidence>
<sequence length="245" mass="27206">MAQLARTPGSARLLLAPELIPSYDDESLRSIGKQQLLEAWKAWLPELSVLLLKLETQPDDEPAAERMRKLLAENAFLFRHASVLAPEAMMSFMQAGSTHMEAMQIAAPPPGYWQKVTKMLDLTAEQVMDLSAVYSIFNELMERVMAERRSLKAQMFQDSQAQAAGPWCPTPLPTVSPEQGTLKYFELLPALERNMRKESAAHLLVRGFVFGRTLSWLQFSRAAVHAYPFFPSATGIAAAAAGVPD</sequence>
<proteinExistence type="predicted"/>
<dbReference type="EMBL" id="LSYV01000002">
    <property type="protein sequence ID" value="KXZ56843.1"/>
    <property type="molecule type" value="Genomic_DNA"/>
</dbReference>
<dbReference type="OrthoDB" id="542755at2759"/>
<gene>
    <name evidence="1" type="ORF">GPECTOR_1g760</name>
</gene>
<reference evidence="2" key="1">
    <citation type="journal article" date="2016" name="Nat. Commun.">
        <title>The Gonium pectorale genome demonstrates co-option of cell cycle regulation during the evolution of multicellularity.</title>
        <authorList>
            <person name="Hanschen E.R."/>
            <person name="Marriage T.N."/>
            <person name="Ferris P.J."/>
            <person name="Hamaji T."/>
            <person name="Toyoda A."/>
            <person name="Fujiyama A."/>
            <person name="Neme R."/>
            <person name="Noguchi H."/>
            <person name="Minakuchi Y."/>
            <person name="Suzuki M."/>
            <person name="Kawai-Toyooka H."/>
            <person name="Smith D.R."/>
            <person name="Sparks H."/>
            <person name="Anderson J."/>
            <person name="Bakaric R."/>
            <person name="Luria V."/>
            <person name="Karger A."/>
            <person name="Kirschner M.W."/>
            <person name="Durand P.M."/>
            <person name="Michod R.E."/>
            <person name="Nozaki H."/>
            <person name="Olson B.J."/>
        </authorList>
    </citation>
    <scope>NUCLEOTIDE SEQUENCE [LARGE SCALE GENOMIC DNA]</scope>
    <source>
        <strain evidence="2">NIES-2863</strain>
    </source>
</reference>
<dbReference type="AlphaFoldDB" id="A0A150H452"/>
<evidence type="ECO:0000313" key="2">
    <source>
        <dbReference type="Proteomes" id="UP000075714"/>
    </source>
</evidence>
<accession>A0A150H452</accession>
<organism evidence="1 2">
    <name type="scientific">Gonium pectorale</name>
    <name type="common">Green alga</name>
    <dbReference type="NCBI Taxonomy" id="33097"/>
    <lineage>
        <taxon>Eukaryota</taxon>
        <taxon>Viridiplantae</taxon>
        <taxon>Chlorophyta</taxon>
        <taxon>core chlorophytes</taxon>
        <taxon>Chlorophyceae</taxon>
        <taxon>CS clade</taxon>
        <taxon>Chlamydomonadales</taxon>
        <taxon>Volvocaceae</taxon>
        <taxon>Gonium</taxon>
    </lineage>
</organism>
<name>A0A150H452_GONPE</name>
<comment type="caution">
    <text evidence="1">The sequence shown here is derived from an EMBL/GenBank/DDBJ whole genome shotgun (WGS) entry which is preliminary data.</text>
</comment>
<dbReference type="Proteomes" id="UP000075714">
    <property type="component" value="Unassembled WGS sequence"/>
</dbReference>
<dbReference type="STRING" id="33097.A0A150H452"/>
<keyword evidence="2" id="KW-1185">Reference proteome</keyword>
<protein>
    <submittedName>
        <fullName evidence="1">Uncharacterized protein</fullName>
    </submittedName>
</protein>